<dbReference type="SUPFAM" id="SSF53098">
    <property type="entry name" value="Ribonuclease H-like"/>
    <property type="match status" value="1"/>
</dbReference>
<dbReference type="PROSITE" id="PS50994">
    <property type="entry name" value="INTEGRASE"/>
    <property type="match status" value="1"/>
</dbReference>
<dbReference type="RefSeq" id="WP_107719787.1">
    <property type="nucleotide sequence ID" value="NZ_CP028475.1"/>
</dbReference>
<dbReference type="OrthoDB" id="5287589at2"/>
<dbReference type="Gene3D" id="3.30.420.10">
    <property type="entry name" value="Ribonuclease H-like superfamily/Ribonuclease H"/>
    <property type="match status" value="1"/>
</dbReference>
<dbReference type="InterPro" id="IPR036397">
    <property type="entry name" value="RNaseH_sf"/>
</dbReference>
<dbReference type="AlphaFoldDB" id="A0A2R4M2E5"/>
<organism evidence="3 4">
    <name type="scientific">Celeribacter baekdonensis</name>
    <dbReference type="NCBI Taxonomy" id="875171"/>
    <lineage>
        <taxon>Bacteria</taxon>
        <taxon>Pseudomonadati</taxon>
        <taxon>Pseudomonadota</taxon>
        <taxon>Alphaproteobacteria</taxon>
        <taxon>Rhodobacterales</taxon>
        <taxon>Roseobacteraceae</taxon>
        <taxon>Celeribacter</taxon>
    </lineage>
</organism>
<gene>
    <name evidence="3" type="ORF">DA792_09825</name>
</gene>
<accession>A0A2R4M2E5</accession>
<dbReference type="InterPro" id="IPR001584">
    <property type="entry name" value="Integrase_cat-core"/>
</dbReference>
<name>A0A2R4M2E5_9RHOB</name>
<dbReference type="GO" id="GO:0015074">
    <property type="term" value="P:DNA integration"/>
    <property type="evidence" value="ECO:0007669"/>
    <property type="project" value="InterPro"/>
</dbReference>
<reference evidence="3 4" key="1">
    <citation type="submission" date="2018-03" db="EMBL/GenBank/DDBJ databases">
        <title>The Complete Genome of Celeribacter baekdonensis strain LH4, a Thiosulfate-Oxidizing Alphaproteobacterium Isolated from Gulf of Mexico Continental Slope Sediments.</title>
        <authorList>
            <person name="Flood B.E."/>
            <person name="Bailey J.V."/>
            <person name="Leprich D."/>
        </authorList>
    </citation>
    <scope>NUCLEOTIDE SEQUENCE [LARGE SCALE GENOMIC DNA]</scope>
    <source>
        <strain evidence="3 4">LH4</strain>
    </source>
</reference>
<evidence type="ECO:0000259" key="2">
    <source>
        <dbReference type="PROSITE" id="PS50994"/>
    </source>
</evidence>
<protein>
    <recommendedName>
        <fullName evidence="2">Integrase catalytic domain-containing protein</fullName>
    </recommendedName>
</protein>
<evidence type="ECO:0000313" key="4">
    <source>
        <dbReference type="Proteomes" id="UP000241447"/>
    </source>
</evidence>
<dbReference type="EMBL" id="CP028475">
    <property type="protein sequence ID" value="AVW91341.1"/>
    <property type="molecule type" value="Genomic_DNA"/>
</dbReference>
<feature type="domain" description="Integrase catalytic" evidence="2">
    <location>
        <begin position="316"/>
        <end position="497"/>
    </location>
</feature>
<dbReference type="InterPro" id="IPR012337">
    <property type="entry name" value="RNaseH-like_sf"/>
</dbReference>
<dbReference type="Proteomes" id="UP000241447">
    <property type="component" value="Chromosome"/>
</dbReference>
<sequence length="738" mass="83160">MTKYTTPKFPVGTVVTEGSKSSRIIAILDDMAVMRPTTADANDHLDFFMSLEDLTSKMNAVDFEIDLPPLKTLYGSTALPKTGPDYIDLEDEEQLKVLFELCATLVLEEYQNNGLKKVTEAWINDHHEVIEGKVKKRFRQLIGQAQRKSKSTISFDLPAGKKLARQFKDHQSEFFNPSDFATKHGRAGRPEKEFPEWVNKLIDESATDYCDGREKTVKHGYTLLEGQLLEENARRAKTDPGHEDIKVSETKYRKIVKAMPKTAVMATRKGRAEMIRNMRSGIGETIARMVGEVIQIDECELPLWVFLEKTGLHHVVGERTMKQLRKEAENESVGKVWILVAYDVATGRPLAFNIARSQSANDTLELIRRLVSDKTKLAREAGCQHAPPPAIRPFQIVMDTGSGLWNRHVPTAILSLGAMFRFGRTKSPTDKAFIERFFATLGSDIVRALHGHSGNGPGSETDYDGKEMTALTIAQLEKYIWWYFTDCLPFKKTQRKGGWGIQQKQLFDQTVEMYGKLPQLSRRKIRRALGLKVCRSVTKMGVEAFRMPFQGDVNFRKWALDNIGAEVTVYVDPHSIEEVTVKTDKGEIFHLRASLSQFRDFTLQEWVHFLEEWRASDAVSKEISAMALYRFYKRIDAEMEKLLDFYGKEHKVITLDEAQSLCDELAGGDLTILEPDEGSKAAAPMDVYLGGDDGEGIFVPGADIEDAEIIEETLPKTPEKSKAPKTFTGVAKGKGGLK</sequence>
<evidence type="ECO:0000313" key="3">
    <source>
        <dbReference type="EMBL" id="AVW91341.1"/>
    </source>
</evidence>
<dbReference type="GO" id="GO:0003676">
    <property type="term" value="F:nucleic acid binding"/>
    <property type="evidence" value="ECO:0007669"/>
    <property type="project" value="InterPro"/>
</dbReference>
<proteinExistence type="predicted"/>
<feature type="region of interest" description="Disordered" evidence="1">
    <location>
        <begin position="714"/>
        <end position="738"/>
    </location>
</feature>
<dbReference type="KEGG" id="cbak:DA792_09825"/>
<evidence type="ECO:0000256" key="1">
    <source>
        <dbReference type="SAM" id="MobiDB-lite"/>
    </source>
</evidence>